<name>A0ABM9MX63_9LACO</name>
<feature type="signal peptide" evidence="6">
    <location>
        <begin position="1"/>
        <end position="42"/>
    </location>
</feature>
<comment type="caution">
    <text evidence="8">The sequence shown here is derived from an EMBL/GenBank/DDBJ whole genome shotgun (WGS) entry which is preliminary data.</text>
</comment>
<dbReference type="Pfam" id="PF19258">
    <property type="entry name" value="KxYKxGKxW_sig"/>
    <property type="match status" value="1"/>
</dbReference>
<evidence type="ECO:0000259" key="7">
    <source>
        <dbReference type="Pfam" id="PF17802"/>
    </source>
</evidence>
<keyword evidence="9" id="KW-1185">Reference proteome</keyword>
<feature type="transmembrane region" description="Helical" evidence="5">
    <location>
        <begin position="1791"/>
        <end position="1810"/>
    </location>
</feature>
<organism evidence="8 9">
    <name type="scientific">Fructobacillus evanidus</name>
    <dbReference type="NCBI Taxonomy" id="3064281"/>
    <lineage>
        <taxon>Bacteria</taxon>
        <taxon>Bacillati</taxon>
        <taxon>Bacillota</taxon>
        <taxon>Bacilli</taxon>
        <taxon>Lactobacillales</taxon>
        <taxon>Lactobacillaceae</taxon>
        <taxon>Fructobacillus</taxon>
    </lineage>
</organism>
<dbReference type="Pfam" id="PF17802">
    <property type="entry name" value="SpaA"/>
    <property type="match status" value="11"/>
</dbReference>
<gene>
    <name evidence="8" type="ORF">R55214_HHFBAMCI_01078</name>
</gene>
<keyword evidence="3 6" id="KW-0732">Signal</keyword>
<feature type="compositionally biased region" description="Polar residues" evidence="4">
    <location>
        <begin position="1631"/>
        <end position="1658"/>
    </location>
</feature>
<dbReference type="PANTHER" id="PTHR36108">
    <property type="entry name" value="COLOSSIN-B-RELATED"/>
    <property type="match status" value="1"/>
</dbReference>
<feature type="domain" description="SpaA-like prealbumin fold" evidence="7">
    <location>
        <begin position="1286"/>
        <end position="1383"/>
    </location>
</feature>
<dbReference type="Gene3D" id="2.60.40.10">
    <property type="entry name" value="Immunoglobulins"/>
    <property type="match status" value="11"/>
</dbReference>
<evidence type="ECO:0000256" key="1">
    <source>
        <dbReference type="ARBA" id="ARBA00007257"/>
    </source>
</evidence>
<dbReference type="PANTHER" id="PTHR36108:SF13">
    <property type="entry name" value="COLOSSIN-B-RELATED"/>
    <property type="match status" value="1"/>
</dbReference>
<keyword evidence="5" id="KW-0812">Transmembrane</keyword>
<feature type="compositionally biased region" description="Low complexity" evidence="4">
    <location>
        <begin position="1611"/>
        <end position="1626"/>
    </location>
</feature>
<dbReference type="EMBL" id="CAUZMB010000006">
    <property type="protein sequence ID" value="CAK1246523.1"/>
    <property type="molecule type" value="Genomic_DNA"/>
</dbReference>
<keyword evidence="2" id="KW-0964">Secreted</keyword>
<feature type="domain" description="SpaA-like prealbumin fold" evidence="7">
    <location>
        <begin position="447"/>
        <end position="521"/>
    </location>
</feature>
<dbReference type="InterPro" id="IPR022263">
    <property type="entry name" value="KxYKxGKxW"/>
</dbReference>
<sequence length="1830" mass="197580">MDNVQPRQHYKLYKSGKFWVTAMVSSLFLATMGAINSGAAHADDLPQDGKVSFASPHPIQGHIQFSDGHNDPVLNIRVNDQVVFCINPFAHLKGGEYASSAQGQQDLTANYWQSLTKQQQNLINNAAYLAQAQGAAHDSETYFAGQLVVWSIISGQNGIPGVMAGSDKIDSADMHNAIGATITGWDSSVVGVGAITKAEQILNNAAAMGQRPNFSPAPLNILAGQSATVTDTNGVLQQFKNIDGSNGLSASISGNDLTVNTAADAQDGSIRLKNTARDLSDQSYYVYGTYVGNDLSNPQQPVFAAKDPSRNSADLQVNVKKANLKIDKSILKNGGVSTKDLTNGNYSLANNVFEVHKDTADGEVVATVTTDANGNAETGNVLSAGKYVVTEKQASDGLARTFDPVTVNVDSVDNLEVHASGTNKEVTGGISIQKKGAETGTQLWNENYSLAGNVFKIHKGDINGEVVDTVTTDENGYAHTREDLPLGRYVVEEFQASKGFQKTFEPKTVDINYEGQDKQVVLSMTDGTNQETKGRVLIDKSGETTGKTMINEHYTLAGNEFDVIDSTGKVVDHVTTDANGRAASKDLPLGKHTVVETKASEGFAKTATPKDVQLKYNGQDMPIVFDTAFETNKEVKGGIGIQKQGAESGTSMWNANYSLKDNVFRIHKGDINGEVVEEISTDANGLAQTTKDLPLGRYAVEEVKASNGYLKTFVPQTVDINYEGDQKEIVIASTGGTNQEVKGQLIIDKSGEKSGKNMINEHYTLAGNEFDILDEQNNVVDHVTTDASGKAYSKSDLKLGKYTVVETKASEGFAKTAQPQKVALTYNGEQTAVVFDTAFETNKEVTGGIKIHKEGAESGKTPWNANYSLKDNVFVVHKGDINGEVVAEVSTDANGYAETKMDLPLGHYVVEEKQASQGFLKTFIPQDVDITYAGQEVPIVIASTGGTNQEVKGQLIIDKSGEKSGKNMINEHYTLAGNEFDILDEQNNVVDHVTTDASGKAYSKSDLKLGKYTVVETKASEGFAKTAQPQKVALTYNGEQTAVVFDTAFETNKEVTGGIKIHKEGAESGKTPWNANYSLKDNVFVVHKGDINGEVVDEVTTDANGYAHTREDLPLGTYVVEEVQASKGFVKTFEPKTVEITYAGQDKQVVLSLTDGTNQEVKGKIVVDKSGKESDKKLWNGNYSLAGNEFDVHENNELGKVVAHITTDENGHAETDANLPLGDYVVTESKASKGFVKTFKPQKVTLKYLGQTVALVADLARDTNQEVTGSTSVIKQDKQTGDKTQGRATFAGAEYTLYHADGTPVKWNEAGQPVPEVTVGKKVSRDNVTLRIDEDLNQAGVKHLALGDYYWQETKAPEGYQKDKEQYKFSINYQDEYTPVVTNEETSKEQVINFSFDGFKYTQSPSGKSQSGYDGIQLSLIPINGTKGEKQTVTTHTDANGYDGYYKFDNISYGDYELWEENAPEGYQHIDPLYVHIELNADKTAYVFTVTEKGQSTPLKKMTVPVSKIDEGTGNVYLSKLFLFDKSEDMKSCNGGGNNQPVINITNNNQSNATANPVVNNQSSSNSQSNPAISNNPQISNNNQQQQEENQQQAHGDQTVTQTGASQKLDGPNTTQNGGNVQQTGGDQKTEQSQTGPNATQNGGDVHQTGGSQSQTGATITNTPQITNNNSQQQQQQQQQDNATKVVETKSEVKPVDTNEQKQTQTQETTSQKQTQAQATPVPAKPVVQETEVETPQAAAPVEQTKPEQTISTAKPAEATQQTQAATPAVKRSNSTVSMPSTGKKASNDKVTYLALAAAATSAIFITGNFDKLKKMKRKKARLAVAKKAA</sequence>
<keyword evidence="5" id="KW-1133">Transmembrane helix</keyword>
<keyword evidence="5" id="KW-0472">Membrane</keyword>
<dbReference type="InterPro" id="IPR013783">
    <property type="entry name" value="Ig-like_fold"/>
</dbReference>
<feature type="chain" id="PRO_5046883802" evidence="6">
    <location>
        <begin position="43"/>
        <end position="1830"/>
    </location>
</feature>
<feature type="domain" description="SpaA-like prealbumin fold" evidence="7">
    <location>
        <begin position="547"/>
        <end position="618"/>
    </location>
</feature>
<feature type="compositionally biased region" description="Low complexity" evidence="4">
    <location>
        <begin position="1659"/>
        <end position="1680"/>
    </location>
</feature>
<reference evidence="8 9" key="1">
    <citation type="submission" date="2023-10" db="EMBL/GenBank/DDBJ databases">
        <authorList>
            <person name="Botero Cardona J."/>
        </authorList>
    </citation>
    <scope>NUCLEOTIDE SEQUENCE [LARGE SCALE GENOMIC DNA]</scope>
    <source>
        <strain evidence="8 9">R-55214</strain>
    </source>
</reference>
<feature type="region of interest" description="Disordered" evidence="4">
    <location>
        <begin position="1535"/>
        <end position="1786"/>
    </location>
</feature>
<dbReference type="InterPro" id="IPR041033">
    <property type="entry name" value="SpaA_PFL_dom_1"/>
</dbReference>
<dbReference type="Proteomes" id="UP001314166">
    <property type="component" value="Unassembled WGS sequence"/>
</dbReference>
<feature type="compositionally biased region" description="Basic and acidic residues" evidence="4">
    <location>
        <begin position="1687"/>
        <end position="1700"/>
    </location>
</feature>
<evidence type="ECO:0000256" key="2">
    <source>
        <dbReference type="ARBA" id="ARBA00022525"/>
    </source>
</evidence>
<feature type="domain" description="SpaA-like prealbumin fold" evidence="7">
    <location>
        <begin position="864"/>
        <end position="934"/>
    </location>
</feature>
<proteinExistence type="inferred from homology"/>
<dbReference type="RefSeq" id="WP_338348507.1">
    <property type="nucleotide sequence ID" value="NZ_CAUZLV010000002.1"/>
</dbReference>
<feature type="domain" description="SpaA-like prealbumin fold" evidence="7">
    <location>
        <begin position="342"/>
        <end position="417"/>
    </location>
</feature>
<protein>
    <submittedName>
        <fullName evidence="8">DEv-IgG fold (ClfA)</fullName>
    </submittedName>
</protein>
<feature type="compositionally biased region" description="Low complexity" evidence="4">
    <location>
        <begin position="1753"/>
        <end position="1769"/>
    </location>
</feature>
<feature type="domain" description="SpaA-like prealbumin fold" evidence="7">
    <location>
        <begin position="1180"/>
        <end position="1250"/>
    </location>
</feature>
<feature type="compositionally biased region" description="Polar residues" evidence="4">
    <location>
        <begin position="1595"/>
        <end position="1606"/>
    </location>
</feature>
<feature type="compositionally biased region" description="Polar residues" evidence="4">
    <location>
        <begin position="1772"/>
        <end position="1785"/>
    </location>
</feature>
<feature type="domain" description="SpaA-like prealbumin fold" evidence="7">
    <location>
        <begin position="971"/>
        <end position="1044"/>
    </location>
</feature>
<feature type="domain" description="SpaA-like prealbumin fold" evidence="7">
    <location>
        <begin position="1074"/>
        <end position="1149"/>
    </location>
</feature>
<feature type="compositionally biased region" description="Low complexity" evidence="4">
    <location>
        <begin position="1539"/>
        <end position="1594"/>
    </location>
</feature>
<dbReference type="NCBIfam" id="TIGR03715">
    <property type="entry name" value="KxYKxGKxW"/>
    <property type="match status" value="1"/>
</dbReference>
<feature type="domain" description="SpaA-like prealbumin fold" evidence="7">
    <location>
        <begin position="641"/>
        <end position="730"/>
    </location>
</feature>
<feature type="compositionally biased region" description="Low complexity" evidence="4">
    <location>
        <begin position="1701"/>
        <end position="1720"/>
    </location>
</feature>
<dbReference type="SUPFAM" id="SSF49478">
    <property type="entry name" value="Cna protein B-type domain"/>
    <property type="match status" value="3"/>
</dbReference>
<feature type="domain" description="SpaA-like prealbumin fold" evidence="7">
    <location>
        <begin position="1415"/>
        <end position="1490"/>
    </location>
</feature>
<accession>A0ABM9MX63</accession>
<evidence type="ECO:0000256" key="3">
    <source>
        <dbReference type="ARBA" id="ARBA00022729"/>
    </source>
</evidence>
<comment type="similarity">
    <text evidence="1">Belongs to the serine-aspartate repeat-containing protein (SDr) family.</text>
</comment>
<evidence type="ECO:0000256" key="5">
    <source>
        <dbReference type="SAM" id="Phobius"/>
    </source>
</evidence>
<evidence type="ECO:0000256" key="4">
    <source>
        <dbReference type="SAM" id="MobiDB-lite"/>
    </source>
</evidence>
<evidence type="ECO:0000313" key="8">
    <source>
        <dbReference type="EMBL" id="CAK1246523.1"/>
    </source>
</evidence>
<dbReference type="SUPFAM" id="SSF117074">
    <property type="entry name" value="Hypothetical protein PA1324"/>
    <property type="match status" value="1"/>
</dbReference>
<evidence type="ECO:0000256" key="6">
    <source>
        <dbReference type="SAM" id="SignalP"/>
    </source>
</evidence>
<feature type="domain" description="SpaA-like prealbumin fold" evidence="7">
    <location>
        <begin position="761"/>
        <end position="834"/>
    </location>
</feature>
<evidence type="ECO:0000313" key="9">
    <source>
        <dbReference type="Proteomes" id="UP001314166"/>
    </source>
</evidence>